<keyword evidence="1" id="KW-0732">Signal</keyword>
<reference evidence="2 3" key="1">
    <citation type="submission" date="2020-04" db="EMBL/GenBank/DDBJ databases">
        <authorList>
            <person name="Basu S."/>
            <person name="Maruthanayagam V."/>
            <person name="Chakraborty S."/>
            <person name="Pramanik A."/>
            <person name="Mukherjee J."/>
            <person name="Brink B."/>
        </authorList>
    </citation>
    <scope>NUCLEOTIDE SEQUENCE [LARGE SCALE GENOMIC DNA]</scope>
    <source>
        <strain evidence="2 3">AP17</strain>
    </source>
</reference>
<evidence type="ECO:0000313" key="3">
    <source>
        <dbReference type="Proteomes" id="UP000500857"/>
    </source>
</evidence>
<dbReference type="RefSeq" id="WP_168567349.1">
    <property type="nucleotide sequence ID" value="NZ_CP051167.1"/>
</dbReference>
<dbReference type="Proteomes" id="UP000500857">
    <property type="component" value="Chromosome"/>
</dbReference>
<evidence type="ECO:0000256" key="1">
    <source>
        <dbReference type="SAM" id="SignalP"/>
    </source>
</evidence>
<gene>
    <name evidence="2" type="ORF">HCG48_00135</name>
</gene>
<organism evidence="2 3">
    <name type="scientific">Oxynema aestuarii AP17</name>
    <dbReference type="NCBI Taxonomy" id="2064643"/>
    <lineage>
        <taxon>Bacteria</taxon>
        <taxon>Bacillati</taxon>
        <taxon>Cyanobacteriota</taxon>
        <taxon>Cyanophyceae</taxon>
        <taxon>Oscillatoriophycideae</taxon>
        <taxon>Oscillatoriales</taxon>
        <taxon>Oscillatoriaceae</taxon>
        <taxon>Oxynema</taxon>
        <taxon>Oxynema aestuarii</taxon>
    </lineage>
</organism>
<dbReference type="EMBL" id="CP051167">
    <property type="protein sequence ID" value="QIZ69191.1"/>
    <property type="molecule type" value="Genomic_DNA"/>
</dbReference>
<feature type="signal peptide" evidence="1">
    <location>
        <begin position="1"/>
        <end position="23"/>
    </location>
</feature>
<name>A0A6H1TRM3_9CYAN</name>
<proteinExistence type="predicted"/>
<feature type="chain" id="PRO_5026194128" description="DUF5666 domain-containing protein" evidence="1">
    <location>
        <begin position="24"/>
        <end position="200"/>
    </location>
</feature>
<accession>A0A6H1TRM3</accession>
<keyword evidence="3" id="KW-1185">Reference proteome</keyword>
<protein>
    <recommendedName>
        <fullName evidence="4">DUF5666 domain-containing protein</fullName>
    </recommendedName>
</protein>
<sequence length="200" mass="22061">MKVLTGSVLSLAFCVATVAPAMARPVVEGRQAQLVAQTDMMPNEMVRGTIQSIRNDQVTLELPNGETRVVEISEDERDRLGILPGMTIEVMMDDTGDRVAQVRVIDPTMGNDSTVNRTTTTRTTTTTSAPRMMRVDGEVISCDGTTLQLRLNDGTIESYAVTPAQCDETWLRPGTRVILETDERKVVNNIEQPQPVRALW</sequence>
<dbReference type="AlphaFoldDB" id="A0A6H1TRM3"/>
<dbReference type="KEGG" id="oxy:HCG48_00135"/>
<evidence type="ECO:0000313" key="2">
    <source>
        <dbReference type="EMBL" id="QIZ69191.1"/>
    </source>
</evidence>
<evidence type="ECO:0008006" key="4">
    <source>
        <dbReference type="Google" id="ProtNLM"/>
    </source>
</evidence>